<dbReference type="AlphaFoldDB" id="A0A7X0RIX2"/>
<evidence type="ECO:0000259" key="2">
    <source>
        <dbReference type="Pfam" id="PF20408"/>
    </source>
</evidence>
<keyword evidence="4" id="KW-1185">Reference proteome</keyword>
<gene>
    <name evidence="3" type="ORF">H5V45_17675</name>
</gene>
<evidence type="ECO:0000313" key="3">
    <source>
        <dbReference type="EMBL" id="MBB6629161.1"/>
    </source>
</evidence>
<reference evidence="3 4" key="1">
    <citation type="submission" date="2020-08" db="EMBL/GenBank/DDBJ databases">
        <authorList>
            <person name="Seo M.-J."/>
        </authorList>
    </citation>
    <scope>NUCLEOTIDE SEQUENCE [LARGE SCALE GENOMIC DNA]</scope>
    <source>
        <strain evidence="3 4">KIGAM211</strain>
    </source>
</reference>
<protein>
    <submittedName>
        <fullName evidence="3">Hydrolase</fullName>
    </submittedName>
</protein>
<dbReference type="PANTHER" id="PTHR13136">
    <property type="entry name" value="TESTIS DEVELOPMENT PROTEIN PRTD"/>
    <property type="match status" value="1"/>
</dbReference>
<dbReference type="SUPFAM" id="SSF53474">
    <property type="entry name" value="alpha/beta-Hydrolases"/>
    <property type="match status" value="1"/>
</dbReference>
<evidence type="ECO:0000313" key="4">
    <source>
        <dbReference type="Proteomes" id="UP000523955"/>
    </source>
</evidence>
<feature type="domain" description="KANL3/Tex30 alpha/beta hydrolase-like" evidence="2">
    <location>
        <begin position="26"/>
        <end position="203"/>
    </location>
</feature>
<feature type="region of interest" description="Disordered" evidence="1">
    <location>
        <begin position="206"/>
        <end position="228"/>
    </location>
</feature>
<dbReference type="Gene3D" id="3.40.50.1820">
    <property type="entry name" value="alpha/beta hydrolase"/>
    <property type="match status" value="1"/>
</dbReference>
<comment type="caution">
    <text evidence="3">The sequence shown here is derived from an EMBL/GenBank/DDBJ whole genome shotgun (WGS) entry which is preliminary data.</text>
</comment>
<dbReference type="PANTHER" id="PTHR13136:SF11">
    <property type="entry name" value="TESTIS-EXPRESSED PROTEIN 30"/>
    <property type="match status" value="1"/>
</dbReference>
<dbReference type="InterPro" id="IPR046879">
    <property type="entry name" value="KANL3/Tex30_Abhydrolase"/>
</dbReference>
<dbReference type="Proteomes" id="UP000523955">
    <property type="component" value="Unassembled WGS sequence"/>
</dbReference>
<dbReference type="RefSeq" id="WP_185254143.1">
    <property type="nucleotide sequence ID" value="NZ_JACKXE010000001.1"/>
</dbReference>
<dbReference type="InterPro" id="IPR026555">
    <property type="entry name" value="NSL3/Tex30"/>
</dbReference>
<proteinExistence type="predicted"/>
<name>A0A7X0RIX2_9ACTN</name>
<dbReference type="GO" id="GO:0016787">
    <property type="term" value="F:hydrolase activity"/>
    <property type="evidence" value="ECO:0007669"/>
    <property type="project" value="UniProtKB-KW"/>
</dbReference>
<accession>A0A7X0RIX2</accession>
<keyword evidence="3" id="KW-0378">Hydrolase</keyword>
<sequence>MSTERLVPTPQGDARLVTHRARHPAVTLLLSHGAGNGIDTRDLTALARALPRHGVTVVLLEQPWKVAGRKIATAPATLDEALVTASDQLRVRTPLVVGGRSAGARSAARCAKRLGAVGCLALAFPLHPPGRPEKTRLPELRAAGVPTLVVQGERDTMGTPEEFPDGIDLVVVPGGDHGLKVPARGPLTQDDAMEILVEATLEWLTREVTGGGSPGDGRGKARGNGPRG</sequence>
<organism evidence="3 4">
    <name type="scientific">Nocardioides luti</name>
    <dbReference type="NCBI Taxonomy" id="2761101"/>
    <lineage>
        <taxon>Bacteria</taxon>
        <taxon>Bacillati</taxon>
        <taxon>Actinomycetota</taxon>
        <taxon>Actinomycetes</taxon>
        <taxon>Propionibacteriales</taxon>
        <taxon>Nocardioidaceae</taxon>
        <taxon>Nocardioides</taxon>
    </lineage>
</organism>
<dbReference type="Pfam" id="PF20408">
    <property type="entry name" value="Abhydrolase_11"/>
    <property type="match status" value="1"/>
</dbReference>
<dbReference type="EMBL" id="JACKXE010000001">
    <property type="protein sequence ID" value="MBB6629161.1"/>
    <property type="molecule type" value="Genomic_DNA"/>
</dbReference>
<dbReference type="InterPro" id="IPR029058">
    <property type="entry name" value="AB_hydrolase_fold"/>
</dbReference>
<evidence type="ECO:0000256" key="1">
    <source>
        <dbReference type="SAM" id="MobiDB-lite"/>
    </source>
</evidence>